<dbReference type="AlphaFoldDB" id="A0A934PXN3"/>
<evidence type="ECO:0000313" key="2">
    <source>
        <dbReference type="Proteomes" id="UP000617041"/>
    </source>
</evidence>
<dbReference type="Proteomes" id="UP000617041">
    <property type="component" value="Unassembled WGS sequence"/>
</dbReference>
<dbReference type="EMBL" id="JAEDAO010000001">
    <property type="protein sequence ID" value="MBK0392420.1"/>
    <property type="molecule type" value="Genomic_DNA"/>
</dbReference>
<gene>
    <name evidence="1" type="ORF">I8E28_07440</name>
</gene>
<protein>
    <submittedName>
        <fullName evidence="1">Uncharacterized protein</fullName>
    </submittedName>
</protein>
<name>A0A934PXN3_9BURK</name>
<dbReference type="RefSeq" id="WP_200787357.1">
    <property type="nucleotide sequence ID" value="NZ_JAEDAO010000001.1"/>
</dbReference>
<accession>A0A934PXN3</accession>
<keyword evidence="2" id="KW-1185">Reference proteome</keyword>
<comment type="caution">
    <text evidence="1">The sequence shown here is derived from an EMBL/GenBank/DDBJ whole genome shotgun (WGS) entry which is preliminary data.</text>
</comment>
<reference evidence="1" key="1">
    <citation type="submission" date="2020-12" db="EMBL/GenBank/DDBJ databases">
        <title>Ramlibacter sp. nov., isolated from a freshwater alga, Cryptomonas.</title>
        <authorList>
            <person name="Kim H.M."/>
            <person name="Jeon C.O."/>
        </authorList>
    </citation>
    <scope>NUCLEOTIDE SEQUENCE</scope>
    <source>
        <strain evidence="1">CrO1</strain>
    </source>
</reference>
<proteinExistence type="predicted"/>
<evidence type="ECO:0000313" key="1">
    <source>
        <dbReference type="EMBL" id="MBK0392420.1"/>
    </source>
</evidence>
<organism evidence="1 2">
    <name type="scientific">Ramlibacter algicola</name>
    <dbReference type="NCBI Taxonomy" id="2795217"/>
    <lineage>
        <taxon>Bacteria</taxon>
        <taxon>Pseudomonadati</taxon>
        <taxon>Pseudomonadota</taxon>
        <taxon>Betaproteobacteria</taxon>
        <taxon>Burkholderiales</taxon>
        <taxon>Comamonadaceae</taxon>
        <taxon>Ramlibacter</taxon>
    </lineage>
</organism>
<sequence>MSTDRQAYDPNQRQPAGVLASWIEQLLQKMAAPHTECLLKVAVDLGARAYDRHANQLADGLRSLETSVRDLDYGVVVERESSDVAAFQKGWSTAARAARKSTLLGLELATWLQNHDPGVRRAIVELRMEQQRLHDVLQHGEGWLADLWADLRQRRPAEGDPAGMEKLRGLAHTADTLGTRMRRMRAAGRAVEEACVLAEQVLALRRALVQEIDEILTPRHAAWEQAVLKLLDNAQDSNWSVDIEPAQQQDAQLRADLQRCIAGCDKLRQEERALQRCLATTCEQLRAA</sequence>